<gene>
    <name evidence="2" type="ORF">QLQ83_08245</name>
</gene>
<keyword evidence="3" id="KW-1185">Reference proteome</keyword>
<sequence>MSEGRAFEHLERLRDDDIPRDPDAERKAYPPHRHPPRAFPPEER</sequence>
<dbReference type="RefSeq" id="WP_282735042.1">
    <property type="nucleotide sequence ID" value="NZ_JASCQP010000023.1"/>
</dbReference>
<evidence type="ECO:0000256" key="1">
    <source>
        <dbReference type="SAM" id="MobiDB-lite"/>
    </source>
</evidence>
<name>A0ABT6UYS5_9GAMM</name>
<reference evidence="2 3" key="1">
    <citation type="submission" date="2023-04" db="EMBL/GenBank/DDBJ databases">
        <title>Halomonas strains isolated from rhizosphere soil.</title>
        <authorList>
            <person name="Xu L."/>
            <person name="Sun J.-Q."/>
        </authorList>
    </citation>
    <scope>NUCLEOTIDE SEQUENCE [LARGE SCALE GENOMIC DNA]</scope>
    <source>
        <strain evidence="2 3">LR5S20</strain>
    </source>
</reference>
<feature type="compositionally biased region" description="Basic and acidic residues" evidence="1">
    <location>
        <begin position="1"/>
        <end position="28"/>
    </location>
</feature>
<protein>
    <submittedName>
        <fullName evidence="2">Uncharacterized protein</fullName>
    </submittedName>
</protein>
<accession>A0ABT6UYS5</accession>
<feature type="region of interest" description="Disordered" evidence="1">
    <location>
        <begin position="1"/>
        <end position="44"/>
    </location>
</feature>
<evidence type="ECO:0000313" key="2">
    <source>
        <dbReference type="EMBL" id="MDI5891081.1"/>
    </source>
</evidence>
<evidence type="ECO:0000313" key="3">
    <source>
        <dbReference type="Proteomes" id="UP001225957"/>
    </source>
</evidence>
<comment type="caution">
    <text evidence="2">The sequence shown here is derived from an EMBL/GenBank/DDBJ whole genome shotgun (WGS) entry which is preliminary data.</text>
</comment>
<dbReference type="Proteomes" id="UP001225957">
    <property type="component" value="Unassembled WGS sequence"/>
</dbReference>
<dbReference type="EMBL" id="JASCQP010000023">
    <property type="protein sequence ID" value="MDI5891081.1"/>
    <property type="molecule type" value="Genomic_DNA"/>
</dbReference>
<proteinExistence type="predicted"/>
<organism evidence="2 3">
    <name type="scientific">Halomonas rhizosphaerae</name>
    <dbReference type="NCBI Taxonomy" id="3043296"/>
    <lineage>
        <taxon>Bacteria</taxon>
        <taxon>Pseudomonadati</taxon>
        <taxon>Pseudomonadota</taxon>
        <taxon>Gammaproteobacteria</taxon>
        <taxon>Oceanospirillales</taxon>
        <taxon>Halomonadaceae</taxon>
        <taxon>Halomonas</taxon>
    </lineage>
</organism>